<dbReference type="CDD" id="cd16914">
    <property type="entry name" value="EcfT"/>
    <property type="match status" value="1"/>
</dbReference>
<gene>
    <name evidence="9" type="primary">ecfT</name>
    <name evidence="10" type="ORF">AF333_27110</name>
    <name evidence="11" type="ORF">SAMN04487909_13512</name>
</gene>
<evidence type="ECO:0000256" key="4">
    <source>
        <dbReference type="ARBA" id="ARBA00022448"/>
    </source>
</evidence>
<accession>A0A0D1XMJ0</accession>
<comment type="function">
    <text evidence="9">Transmembrane (T) component of an energy-coupling factor (ECF) ABC-transporter complex. Unlike classic ABC transporters this ECF transporter provides the energy necessary to transport a number of different substrates.</text>
</comment>
<feature type="transmembrane region" description="Helical" evidence="9">
    <location>
        <begin position="109"/>
        <end position="134"/>
    </location>
</feature>
<evidence type="ECO:0000313" key="13">
    <source>
        <dbReference type="Proteomes" id="UP000182836"/>
    </source>
</evidence>
<keyword evidence="6 9" id="KW-0812">Transmembrane</keyword>
<reference evidence="10 12" key="1">
    <citation type="submission" date="2015-07" db="EMBL/GenBank/DDBJ databases">
        <title>Fjat-14205 dsm 2895.</title>
        <authorList>
            <person name="Liu B."/>
            <person name="Wang J."/>
            <person name="Zhu Y."/>
            <person name="Liu G."/>
            <person name="Chen Q."/>
            <person name="Chen Z."/>
            <person name="Lan J."/>
            <person name="Che J."/>
            <person name="Ge C."/>
            <person name="Shi H."/>
            <person name="Pan Z."/>
            <person name="Liu X."/>
        </authorList>
    </citation>
    <scope>NUCLEOTIDE SEQUENCE [LARGE SCALE GENOMIC DNA]</scope>
    <source>
        <strain evidence="10 12">DSM 2895</strain>
    </source>
</reference>
<dbReference type="GO" id="GO:0005886">
    <property type="term" value="C:plasma membrane"/>
    <property type="evidence" value="ECO:0007669"/>
    <property type="project" value="UniProtKB-SubCell"/>
</dbReference>
<evidence type="ECO:0000313" key="12">
    <source>
        <dbReference type="Proteomes" id="UP000037269"/>
    </source>
</evidence>
<comment type="subunit">
    <text evidence="9">Forms a stable energy-coupling factor (ECF) transporter complex composed of 2 membrane-embedded substrate-binding proteins (S component), 2 ATP-binding proteins (A component) and 2 transmembrane proteins (T component).</text>
</comment>
<dbReference type="HAMAP" id="MF_01461">
    <property type="entry name" value="EcfT"/>
    <property type="match status" value="1"/>
</dbReference>
<dbReference type="GO" id="GO:0022857">
    <property type="term" value="F:transmembrane transporter activity"/>
    <property type="evidence" value="ECO:0007669"/>
    <property type="project" value="UniProtKB-UniRule"/>
</dbReference>
<feature type="transmembrane region" description="Helical" evidence="9">
    <location>
        <begin position="28"/>
        <end position="61"/>
    </location>
</feature>
<dbReference type="InterPro" id="IPR024919">
    <property type="entry name" value="EcfT"/>
</dbReference>
<dbReference type="PATRIC" id="fig|47500.8.peg.7259"/>
<comment type="subcellular location">
    <subcellularLocation>
        <location evidence="1 9">Cell membrane</location>
        <topology evidence="1 9">Multi-pass membrane protein</topology>
    </subcellularLocation>
</comment>
<evidence type="ECO:0000256" key="8">
    <source>
        <dbReference type="ARBA" id="ARBA00023136"/>
    </source>
</evidence>
<dbReference type="Proteomes" id="UP000182836">
    <property type="component" value="Unassembled WGS sequence"/>
</dbReference>
<dbReference type="EMBL" id="FNED01000035">
    <property type="protein sequence ID" value="SDJ99125.1"/>
    <property type="molecule type" value="Genomic_DNA"/>
</dbReference>
<feature type="transmembrane region" description="Helical" evidence="9">
    <location>
        <begin position="67"/>
        <end position="88"/>
    </location>
</feature>
<evidence type="ECO:0000256" key="7">
    <source>
        <dbReference type="ARBA" id="ARBA00022989"/>
    </source>
</evidence>
<dbReference type="RefSeq" id="WP_043066258.1">
    <property type="nucleotide sequence ID" value="NZ_BJOA01000105.1"/>
</dbReference>
<evidence type="ECO:0000256" key="9">
    <source>
        <dbReference type="HAMAP-Rule" id="MF_01461"/>
    </source>
</evidence>
<evidence type="ECO:0000256" key="3">
    <source>
        <dbReference type="ARBA" id="ARBA00014042"/>
    </source>
</evidence>
<proteinExistence type="inferred from homology"/>
<evidence type="ECO:0000256" key="5">
    <source>
        <dbReference type="ARBA" id="ARBA00022475"/>
    </source>
</evidence>
<evidence type="ECO:0000256" key="6">
    <source>
        <dbReference type="ARBA" id="ARBA00022692"/>
    </source>
</evidence>
<dbReference type="GeneID" id="42308799"/>
<keyword evidence="8 9" id="KW-0472">Membrane</keyword>
<sequence length="267" mass="30048">MSFLNSIPIGQYVPRNSFLHRCDPRSKLLFVFFFIIFIFLANSLYAFLFVAAVSVIGIVLSRIPVIYVLRGLKPALWIILLTVVLQIFTNKEGELLFSWKFIEIHEKGLVNAGFVSARIILLMMSASLLTLTTSPIQLTDGLESLFSPLRRFKFPAHELALMMSISLRFIPTLLEETDKIAKAQMSRGASFSSGSIVKRINGIIPLIVPLFVQSFRRAEELAFAMEARGYHGGEGRTKYRQLRYGGRDAMLLVMMIVIAVAVLLLRA</sequence>
<keyword evidence="7 9" id="KW-1133">Transmembrane helix</keyword>
<name>A0A0D1XMJ0_ANEMI</name>
<dbReference type="InterPro" id="IPR003339">
    <property type="entry name" value="ABC/ECF_trnsptr_transmembrane"/>
</dbReference>
<keyword evidence="12" id="KW-1185">Reference proteome</keyword>
<dbReference type="STRING" id="47500.AF333_27110"/>
<evidence type="ECO:0000256" key="2">
    <source>
        <dbReference type="ARBA" id="ARBA00005660"/>
    </source>
</evidence>
<keyword evidence="5 9" id="KW-1003">Cell membrane</keyword>
<feature type="transmembrane region" description="Helical" evidence="9">
    <location>
        <begin position="249"/>
        <end position="265"/>
    </location>
</feature>
<dbReference type="AlphaFoldDB" id="A0A0D1XMJ0"/>
<protein>
    <recommendedName>
        <fullName evidence="3 9">Energy-coupling factor transporter transmembrane protein EcfT</fullName>
        <shortName evidence="9">ECF transporter T component EcfT</shortName>
    </recommendedName>
</protein>
<evidence type="ECO:0000313" key="11">
    <source>
        <dbReference type="EMBL" id="SDJ99125.1"/>
    </source>
</evidence>
<dbReference type="EMBL" id="LGUG01000009">
    <property type="protein sequence ID" value="KON90717.1"/>
    <property type="molecule type" value="Genomic_DNA"/>
</dbReference>
<keyword evidence="4 9" id="KW-0813">Transport</keyword>
<dbReference type="PANTHER" id="PTHR33514:SF13">
    <property type="entry name" value="PROTEIN ABCI12, CHLOROPLASTIC"/>
    <property type="match status" value="1"/>
</dbReference>
<dbReference type="PANTHER" id="PTHR33514">
    <property type="entry name" value="PROTEIN ABCI12, CHLOROPLASTIC"/>
    <property type="match status" value="1"/>
</dbReference>
<dbReference type="OrthoDB" id="8075495at2"/>
<dbReference type="Proteomes" id="UP000037269">
    <property type="component" value="Unassembled WGS sequence"/>
</dbReference>
<reference evidence="11 13" key="2">
    <citation type="submission" date="2016-10" db="EMBL/GenBank/DDBJ databases">
        <authorList>
            <person name="de Groot N.N."/>
        </authorList>
    </citation>
    <scope>NUCLEOTIDE SEQUENCE [LARGE SCALE GENOMIC DNA]</scope>
    <source>
        <strain evidence="11 13">DSM 2895</strain>
    </source>
</reference>
<evidence type="ECO:0000313" key="10">
    <source>
        <dbReference type="EMBL" id="KON90717.1"/>
    </source>
</evidence>
<evidence type="ECO:0000256" key="1">
    <source>
        <dbReference type="ARBA" id="ARBA00004651"/>
    </source>
</evidence>
<dbReference type="Pfam" id="PF02361">
    <property type="entry name" value="CbiQ"/>
    <property type="match status" value="1"/>
</dbReference>
<comment type="similarity">
    <text evidence="2 9">Belongs to the energy-coupling factor EcfT family.</text>
</comment>
<organism evidence="10 12">
    <name type="scientific">Aneurinibacillus migulanus</name>
    <name type="common">Bacillus migulanus</name>
    <dbReference type="NCBI Taxonomy" id="47500"/>
    <lineage>
        <taxon>Bacteria</taxon>
        <taxon>Bacillati</taxon>
        <taxon>Bacillota</taxon>
        <taxon>Bacilli</taxon>
        <taxon>Bacillales</taxon>
        <taxon>Paenibacillaceae</taxon>
        <taxon>Aneurinibacillus group</taxon>
        <taxon>Aneurinibacillus</taxon>
    </lineage>
</organism>